<name>A0A9X2Z8H4_9MYCO</name>
<dbReference type="SUPFAM" id="SSF55729">
    <property type="entry name" value="Acyl-CoA N-acyltransferases (Nat)"/>
    <property type="match status" value="1"/>
</dbReference>
<proteinExistence type="predicted"/>
<keyword evidence="5" id="KW-1185">Reference proteome</keyword>
<sequence>MPLTTAHHARIADFLATTDGLRGRKFAADSRDVAEQLASSHHAVAVVDGSDRVRGYAALHRTHGVEPELIADFVFDPATPDQVVDDLVDATVDRFHVEAHTVAGAYLRVFIGSDQGRVIDALRRRGARREGQFIRTRKPLGDEDPASLDAASVDGVRVLDWTQVLEGGLSERVRRLQYDTFDEHFGNMSKTPEEWEHHLGSRAFTPDFSLAAVDDDDHVIGYVLGSTYTAGAAPTREVSAHTDYIGVHRDHRRRGIAELLLEKVWLKALRRGLRVASLGTDVDNRSKAHVLYQRLGYVAVEHESAYRIDHTEVTT</sequence>
<dbReference type="CDD" id="cd04301">
    <property type="entry name" value="NAT_SF"/>
    <property type="match status" value="1"/>
</dbReference>
<feature type="domain" description="N-acetyltransferase" evidence="3">
    <location>
        <begin position="171"/>
        <end position="315"/>
    </location>
</feature>
<evidence type="ECO:0000313" key="4">
    <source>
        <dbReference type="EMBL" id="MCV7424059.1"/>
    </source>
</evidence>
<dbReference type="GO" id="GO:0016747">
    <property type="term" value="F:acyltransferase activity, transferring groups other than amino-acyl groups"/>
    <property type="evidence" value="ECO:0007669"/>
    <property type="project" value="InterPro"/>
</dbReference>
<dbReference type="PROSITE" id="PS51186">
    <property type="entry name" value="GNAT"/>
    <property type="match status" value="1"/>
</dbReference>
<evidence type="ECO:0000256" key="2">
    <source>
        <dbReference type="ARBA" id="ARBA00023315"/>
    </source>
</evidence>
<reference evidence="4" key="2">
    <citation type="journal article" date="2022" name="BMC Genomics">
        <title>Comparative genome analysis of mycobacteria focusing on tRNA and non-coding RNA.</title>
        <authorList>
            <person name="Behra P.R.K."/>
            <person name="Pettersson B.M.F."/>
            <person name="Ramesh M."/>
            <person name="Das S."/>
            <person name="Dasgupta S."/>
            <person name="Kirsebom L.A."/>
        </authorList>
    </citation>
    <scope>NUCLEOTIDE SEQUENCE</scope>
    <source>
        <strain evidence="4">DSM 44838</strain>
    </source>
</reference>
<dbReference type="InterPro" id="IPR016181">
    <property type="entry name" value="Acyl_CoA_acyltransferase"/>
</dbReference>
<keyword evidence="2" id="KW-0012">Acyltransferase</keyword>
<dbReference type="AlphaFoldDB" id="A0A9X2Z8H4"/>
<protein>
    <submittedName>
        <fullName evidence="4">GNAT family N-acetyltransferase</fullName>
    </submittedName>
</protein>
<dbReference type="InterPro" id="IPR000182">
    <property type="entry name" value="GNAT_dom"/>
</dbReference>
<accession>A0A9X2Z8H4</accession>
<dbReference type="PANTHER" id="PTHR43877">
    <property type="entry name" value="AMINOALKYLPHOSPHONATE N-ACETYLTRANSFERASE-RELATED-RELATED"/>
    <property type="match status" value="1"/>
</dbReference>
<dbReference type="Proteomes" id="UP001141629">
    <property type="component" value="Unassembled WGS sequence"/>
</dbReference>
<keyword evidence="1" id="KW-0808">Transferase</keyword>
<dbReference type="Pfam" id="PF00583">
    <property type="entry name" value="Acetyltransf_1"/>
    <property type="match status" value="1"/>
</dbReference>
<gene>
    <name evidence="4" type="ORF">H7K45_26235</name>
</gene>
<dbReference type="Gene3D" id="3.40.630.30">
    <property type="match status" value="1"/>
</dbReference>
<organism evidence="4 5">
    <name type="scientific">Mycobacterium yunnanensis</name>
    <dbReference type="NCBI Taxonomy" id="368477"/>
    <lineage>
        <taxon>Bacteria</taxon>
        <taxon>Bacillati</taxon>
        <taxon>Actinomycetota</taxon>
        <taxon>Actinomycetes</taxon>
        <taxon>Mycobacteriales</taxon>
        <taxon>Mycobacteriaceae</taxon>
        <taxon>Mycobacterium</taxon>
    </lineage>
</organism>
<evidence type="ECO:0000256" key="1">
    <source>
        <dbReference type="ARBA" id="ARBA00022679"/>
    </source>
</evidence>
<dbReference type="EMBL" id="JACKVK010000013">
    <property type="protein sequence ID" value="MCV7424059.1"/>
    <property type="molecule type" value="Genomic_DNA"/>
</dbReference>
<evidence type="ECO:0000259" key="3">
    <source>
        <dbReference type="PROSITE" id="PS51186"/>
    </source>
</evidence>
<evidence type="ECO:0000313" key="5">
    <source>
        <dbReference type="Proteomes" id="UP001141629"/>
    </source>
</evidence>
<dbReference type="InterPro" id="IPR050832">
    <property type="entry name" value="Bact_Acetyltransf"/>
</dbReference>
<comment type="caution">
    <text evidence="4">The sequence shown here is derived from an EMBL/GenBank/DDBJ whole genome shotgun (WGS) entry which is preliminary data.</text>
</comment>
<reference evidence="4" key="1">
    <citation type="submission" date="2020-07" db="EMBL/GenBank/DDBJ databases">
        <authorList>
            <person name="Pettersson B.M.F."/>
            <person name="Behra P.R.K."/>
            <person name="Ramesh M."/>
            <person name="Das S."/>
            <person name="Dasgupta S."/>
            <person name="Kirsebom L.A."/>
        </authorList>
    </citation>
    <scope>NUCLEOTIDE SEQUENCE</scope>
    <source>
        <strain evidence="4">DSM 44838</strain>
    </source>
</reference>